<dbReference type="InterPro" id="IPR003593">
    <property type="entry name" value="AAA+_ATPase"/>
</dbReference>
<dbReference type="SUPFAM" id="SSF52540">
    <property type="entry name" value="P-loop containing nucleoside triphosphate hydrolases"/>
    <property type="match status" value="1"/>
</dbReference>
<accession>A0ABD5YMM5</accession>
<evidence type="ECO:0000256" key="3">
    <source>
        <dbReference type="ARBA" id="ARBA00022741"/>
    </source>
</evidence>
<dbReference type="PROSITE" id="PS50893">
    <property type="entry name" value="ABC_TRANSPORTER_2"/>
    <property type="match status" value="1"/>
</dbReference>
<comment type="caution">
    <text evidence="6">The sequence shown here is derived from an EMBL/GenBank/DDBJ whole genome shotgun (WGS) entry which is preliminary data.</text>
</comment>
<dbReference type="Pfam" id="PF00005">
    <property type="entry name" value="ABC_tran"/>
    <property type="match status" value="1"/>
</dbReference>
<dbReference type="Proteomes" id="UP001596417">
    <property type="component" value="Unassembled WGS sequence"/>
</dbReference>
<evidence type="ECO:0000256" key="4">
    <source>
        <dbReference type="ARBA" id="ARBA00022840"/>
    </source>
</evidence>
<evidence type="ECO:0000256" key="1">
    <source>
        <dbReference type="ARBA" id="ARBA00005417"/>
    </source>
</evidence>
<gene>
    <name evidence="6" type="ORF">ACFQL7_12210</name>
</gene>
<sequence length="304" mass="32271">MSAIELESLRKQFDGVVALHEVNLTVEAGEVFGFLGPNGAGKSTTIDILLDYVRPTAGRASVFGYDAQRETKSVHQKIGVLPDAYHLEESLTARQHLVFAIESKSAADDPAVLLERVGLSSVADRDVGGFSKGMAQRLVLALALVGQPELLILDEPSTGLDPNGARMMRTIVREENNRGATVFFSSHILGQVEAVCDRVGILADGSLVALDSIEGLQAAVGAKSRIEMTLDRHPGPSIEAVRNLAGVADVSINSDHGTISVSCSSEQKAAVIDTIRSNGARVLDFKTSEVSLEELFASYTGGRS</sequence>
<proteinExistence type="inferred from homology"/>
<keyword evidence="2" id="KW-0813">Transport</keyword>
<dbReference type="RefSeq" id="WP_248907480.1">
    <property type="nucleotide sequence ID" value="NZ_CP109979.1"/>
</dbReference>
<dbReference type="AlphaFoldDB" id="A0ABD5YMM5"/>
<keyword evidence="3" id="KW-0547">Nucleotide-binding</keyword>
<dbReference type="SMART" id="SM00382">
    <property type="entry name" value="AAA"/>
    <property type="match status" value="1"/>
</dbReference>
<dbReference type="PANTHER" id="PTHR43335">
    <property type="entry name" value="ABC TRANSPORTER, ATP-BINDING PROTEIN"/>
    <property type="match status" value="1"/>
</dbReference>
<organism evidence="6 7">
    <name type="scientific">Halocatena marina</name>
    <dbReference type="NCBI Taxonomy" id="2934937"/>
    <lineage>
        <taxon>Archaea</taxon>
        <taxon>Methanobacteriati</taxon>
        <taxon>Methanobacteriota</taxon>
        <taxon>Stenosarchaea group</taxon>
        <taxon>Halobacteria</taxon>
        <taxon>Halobacteriales</taxon>
        <taxon>Natronomonadaceae</taxon>
        <taxon>Halocatena</taxon>
    </lineage>
</organism>
<dbReference type="InterPro" id="IPR027417">
    <property type="entry name" value="P-loop_NTPase"/>
</dbReference>
<evidence type="ECO:0000259" key="5">
    <source>
        <dbReference type="PROSITE" id="PS50893"/>
    </source>
</evidence>
<dbReference type="PANTHER" id="PTHR43335:SF4">
    <property type="entry name" value="ABC TRANSPORTER, ATP-BINDING PROTEIN"/>
    <property type="match status" value="1"/>
</dbReference>
<dbReference type="GeneID" id="76200152"/>
<dbReference type="CDD" id="cd03230">
    <property type="entry name" value="ABC_DR_subfamily_A"/>
    <property type="match status" value="1"/>
</dbReference>
<evidence type="ECO:0000313" key="7">
    <source>
        <dbReference type="Proteomes" id="UP001596417"/>
    </source>
</evidence>
<keyword evidence="4 6" id="KW-0067">ATP-binding</keyword>
<reference evidence="6 7" key="1">
    <citation type="journal article" date="2019" name="Int. J. Syst. Evol. Microbiol.">
        <title>The Global Catalogue of Microorganisms (GCM) 10K type strain sequencing project: providing services to taxonomists for standard genome sequencing and annotation.</title>
        <authorList>
            <consortium name="The Broad Institute Genomics Platform"/>
            <consortium name="The Broad Institute Genome Sequencing Center for Infectious Disease"/>
            <person name="Wu L."/>
            <person name="Ma J."/>
        </authorList>
    </citation>
    <scope>NUCLEOTIDE SEQUENCE [LARGE SCALE GENOMIC DNA]</scope>
    <source>
        <strain evidence="6 7">RDMS1</strain>
    </source>
</reference>
<dbReference type="PROSITE" id="PS00211">
    <property type="entry name" value="ABC_TRANSPORTER_1"/>
    <property type="match status" value="1"/>
</dbReference>
<dbReference type="InterPro" id="IPR003439">
    <property type="entry name" value="ABC_transporter-like_ATP-bd"/>
</dbReference>
<dbReference type="Gene3D" id="3.40.50.300">
    <property type="entry name" value="P-loop containing nucleotide triphosphate hydrolases"/>
    <property type="match status" value="1"/>
</dbReference>
<dbReference type="EMBL" id="JBHTAX010000001">
    <property type="protein sequence ID" value="MFC7190535.1"/>
    <property type="molecule type" value="Genomic_DNA"/>
</dbReference>
<evidence type="ECO:0000256" key="2">
    <source>
        <dbReference type="ARBA" id="ARBA00022448"/>
    </source>
</evidence>
<protein>
    <submittedName>
        <fullName evidence="6">ABC transporter ATP-binding protein</fullName>
    </submittedName>
</protein>
<keyword evidence="7" id="KW-1185">Reference proteome</keyword>
<comment type="similarity">
    <text evidence="1">Belongs to the ABC transporter superfamily.</text>
</comment>
<name>A0ABD5YMM5_9EURY</name>
<dbReference type="InterPro" id="IPR017871">
    <property type="entry name" value="ABC_transporter-like_CS"/>
</dbReference>
<feature type="domain" description="ABC transporter" evidence="5">
    <location>
        <begin position="4"/>
        <end position="229"/>
    </location>
</feature>
<evidence type="ECO:0000313" key="6">
    <source>
        <dbReference type="EMBL" id="MFC7190535.1"/>
    </source>
</evidence>
<dbReference type="GO" id="GO:0005524">
    <property type="term" value="F:ATP binding"/>
    <property type="evidence" value="ECO:0007669"/>
    <property type="project" value="UniProtKB-KW"/>
</dbReference>